<keyword evidence="5" id="KW-0378">Hydrolase</keyword>
<evidence type="ECO:0000256" key="4">
    <source>
        <dbReference type="ARBA" id="ARBA00022723"/>
    </source>
</evidence>
<dbReference type="InterPro" id="IPR003730">
    <property type="entry name" value="Cu_polyphenol_OxRdtase"/>
</dbReference>
<evidence type="ECO:0000256" key="8">
    <source>
        <dbReference type="ARBA" id="ARBA00048968"/>
    </source>
</evidence>
<evidence type="ECO:0000256" key="5">
    <source>
        <dbReference type="ARBA" id="ARBA00022801"/>
    </source>
</evidence>
<dbReference type="Gene3D" id="3.60.140.10">
    <property type="entry name" value="CNF1/YfiH-like putative cysteine hydrolases"/>
    <property type="match status" value="1"/>
</dbReference>
<name>A0A2Z4Y3U3_SUMC1</name>
<dbReference type="SUPFAM" id="SSF64438">
    <property type="entry name" value="CNF1/YfiH-like putative cysteine hydrolases"/>
    <property type="match status" value="1"/>
</dbReference>
<evidence type="ECO:0000313" key="11">
    <source>
        <dbReference type="EMBL" id="AXA35606.1"/>
    </source>
</evidence>
<evidence type="ECO:0000256" key="9">
    <source>
        <dbReference type="ARBA" id="ARBA00049893"/>
    </source>
</evidence>
<dbReference type="GO" id="GO:0005507">
    <property type="term" value="F:copper ion binding"/>
    <property type="evidence" value="ECO:0007669"/>
    <property type="project" value="TreeGrafter"/>
</dbReference>
<organism evidence="11 12">
    <name type="scientific">Sumerlaea chitinivorans</name>
    <dbReference type="NCBI Taxonomy" id="2250252"/>
    <lineage>
        <taxon>Bacteria</taxon>
        <taxon>Candidatus Sumerlaeota</taxon>
        <taxon>Candidatus Sumerlaeia</taxon>
        <taxon>Candidatus Sumerlaeales</taxon>
        <taxon>Candidatus Sumerlaeaceae</taxon>
        <taxon>Candidatus Sumerlaea</taxon>
    </lineage>
</organism>
<keyword evidence="3" id="KW-0808">Transferase</keyword>
<dbReference type="AlphaFoldDB" id="A0A2Z4Y3U3"/>
<sequence length="291" mass="31935">MRTACSSLAGRPKVDVEMGEMLRENKCVNPTPPDGIQSNPKDWMVQCSSWVGKWDWLLHCTTTRFFPDGSKRVSDELRKLQGAAGISSAMPVAYCRQRHTNRVAIVTRQAAEKASLQGEIVFEATDALVTAQPGIALAVYTADCVPIFLVEETIPVVALVHAGWRGTLASIARETVFAMSSLGANPARIHAWIGPAICGVCYEVSEELLHTFIERFSHLAPAAEFCRGRMLDLPRLNALQLQAAGVPDAHISNSRLCTFHEKQRFYSYRAEGQRAGRLISLIGITSPAKPM</sequence>
<protein>
    <recommendedName>
        <fullName evidence="10">Purine nucleoside phosphorylase</fullName>
    </recommendedName>
</protein>
<dbReference type="InterPro" id="IPR011324">
    <property type="entry name" value="Cytotoxic_necrot_fac-like_cat"/>
</dbReference>
<evidence type="ECO:0000256" key="10">
    <source>
        <dbReference type="RuleBase" id="RU361274"/>
    </source>
</evidence>
<dbReference type="PANTHER" id="PTHR30616">
    <property type="entry name" value="UNCHARACTERIZED PROTEIN YFIH"/>
    <property type="match status" value="1"/>
</dbReference>
<keyword evidence="6" id="KW-0862">Zinc</keyword>
<evidence type="ECO:0000256" key="7">
    <source>
        <dbReference type="ARBA" id="ARBA00047989"/>
    </source>
</evidence>
<dbReference type="NCBIfam" id="TIGR00726">
    <property type="entry name" value="peptidoglycan editing factor PgeF"/>
    <property type="match status" value="1"/>
</dbReference>
<dbReference type="PANTHER" id="PTHR30616:SF2">
    <property type="entry name" value="PURINE NUCLEOSIDE PHOSPHORYLASE LACC1"/>
    <property type="match status" value="1"/>
</dbReference>
<comment type="similarity">
    <text evidence="2 10">Belongs to the purine nucleoside phosphorylase YfiH/LACC1 family.</text>
</comment>
<dbReference type="Pfam" id="PF02578">
    <property type="entry name" value="Cu-oxidase_4"/>
    <property type="match status" value="1"/>
</dbReference>
<comment type="catalytic activity">
    <reaction evidence="7">
        <text>adenosine + H2O + H(+) = inosine + NH4(+)</text>
        <dbReference type="Rhea" id="RHEA:24408"/>
        <dbReference type="ChEBI" id="CHEBI:15377"/>
        <dbReference type="ChEBI" id="CHEBI:15378"/>
        <dbReference type="ChEBI" id="CHEBI:16335"/>
        <dbReference type="ChEBI" id="CHEBI:17596"/>
        <dbReference type="ChEBI" id="CHEBI:28938"/>
        <dbReference type="EC" id="3.5.4.4"/>
    </reaction>
    <physiologicalReaction direction="left-to-right" evidence="7">
        <dbReference type="Rhea" id="RHEA:24409"/>
    </physiologicalReaction>
</comment>
<evidence type="ECO:0000256" key="2">
    <source>
        <dbReference type="ARBA" id="ARBA00007353"/>
    </source>
</evidence>
<evidence type="ECO:0000256" key="1">
    <source>
        <dbReference type="ARBA" id="ARBA00000553"/>
    </source>
</evidence>
<comment type="catalytic activity">
    <reaction evidence="1">
        <text>inosine + phosphate = alpha-D-ribose 1-phosphate + hypoxanthine</text>
        <dbReference type="Rhea" id="RHEA:27646"/>
        <dbReference type="ChEBI" id="CHEBI:17368"/>
        <dbReference type="ChEBI" id="CHEBI:17596"/>
        <dbReference type="ChEBI" id="CHEBI:43474"/>
        <dbReference type="ChEBI" id="CHEBI:57720"/>
        <dbReference type="EC" id="2.4.2.1"/>
    </reaction>
    <physiologicalReaction direction="left-to-right" evidence="1">
        <dbReference type="Rhea" id="RHEA:27647"/>
    </physiologicalReaction>
</comment>
<dbReference type="KEGG" id="schv:BRCON_0829"/>
<proteinExistence type="inferred from homology"/>
<dbReference type="CDD" id="cd16833">
    <property type="entry name" value="YfiH"/>
    <property type="match status" value="1"/>
</dbReference>
<dbReference type="GO" id="GO:0017061">
    <property type="term" value="F:S-methyl-5-thioadenosine phosphorylase activity"/>
    <property type="evidence" value="ECO:0007669"/>
    <property type="project" value="UniProtKB-EC"/>
</dbReference>
<dbReference type="GO" id="GO:0016787">
    <property type="term" value="F:hydrolase activity"/>
    <property type="evidence" value="ECO:0007669"/>
    <property type="project" value="UniProtKB-KW"/>
</dbReference>
<evidence type="ECO:0000313" key="12">
    <source>
        <dbReference type="Proteomes" id="UP000262583"/>
    </source>
</evidence>
<dbReference type="Proteomes" id="UP000262583">
    <property type="component" value="Chromosome"/>
</dbReference>
<evidence type="ECO:0000256" key="3">
    <source>
        <dbReference type="ARBA" id="ARBA00022679"/>
    </source>
</evidence>
<evidence type="ECO:0000256" key="6">
    <source>
        <dbReference type="ARBA" id="ARBA00022833"/>
    </source>
</evidence>
<reference evidence="11 12" key="1">
    <citation type="submission" date="2018-05" db="EMBL/GenBank/DDBJ databases">
        <title>A metagenomic window into the 2 km-deep terrestrial subsurface aquifer revealed taxonomically and functionally diverse microbial community comprising novel uncultured bacterial lineages.</title>
        <authorList>
            <person name="Kadnikov V.V."/>
            <person name="Mardanov A.V."/>
            <person name="Beletsky A.V."/>
            <person name="Banks D."/>
            <person name="Pimenov N.V."/>
            <person name="Frank Y.A."/>
            <person name="Karnachuk O.V."/>
            <person name="Ravin N.V."/>
        </authorList>
    </citation>
    <scope>NUCLEOTIDE SEQUENCE [LARGE SCALE GENOMIC DNA]</scope>
    <source>
        <strain evidence="11">BY</strain>
    </source>
</reference>
<dbReference type="EMBL" id="CP030759">
    <property type="protein sequence ID" value="AXA35606.1"/>
    <property type="molecule type" value="Genomic_DNA"/>
</dbReference>
<comment type="catalytic activity">
    <reaction evidence="8">
        <text>adenosine + phosphate = alpha-D-ribose 1-phosphate + adenine</text>
        <dbReference type="Rhea" id="RHEA:27642"/>
        <dbReference type="ChEBI" id="CHEBI:16335"/>
        <dbReference type="ChEBI" id="CHEBI:16708"/>
        <dbReference type="ChEBI" id="CHEBI:43474"/>
        <dbReference type="ChEBI" id="CHEBI:57720"/>
        <dbReference type="EC" id="2.4.2.1"/>
    </reaction>
    <physiologicalReaction direction="left-to-right" evidence="8">
        <dbReference type="Rhea" id="RHEA:27643"/>
    </physiologicalReaction>
</comment>
<gene>
    <name evidence="11" type="ORF">BRCON_0829</name>
</gene>
<accession>A0A2Z4Y3U3</accession>
<dbReference type="InterPro" id="IPR038371">
    <property type="entry name" value="Cu_polyphenol_OxRdtase_sf"/>
</dbReference>
<comment type="catalytic activity">
    <reaction evidence="9">
        <text>S-methyl-5'-thioadenosine + phosphate = 5-(methylsulfanyl)-alpha-D-ribose 1-phosphate + adenine</text>
        <dbReference type="Rhea" id="RHEA:11852"/>
        <dbReference type="ChEBI" id="CHEBI:16708"/>
        <dbReference type="ChEBI" id="CHEBI:17509"/>
        <dbReference type="ChEBI" id="CHEBI:43474"/>
        <dbReference type="ChEBI" id="CHEBI:58533"/>
        <dbReference type="EC" id="2.4.2.28"/>
    </reaction>
    <physiologicalReaction direction="left-to-right" evidence="9">
        <dbReference type="Rhea" id="RHEA:11853"/>
    </physiologicalReaction>
</comment>
<keyword evidence="4" id="KW-0479">Metal-binding</keyword>